<organism evidence="1 2">
    <name type="scientific">Nezara viridula</name>
    <name type="common">Southern green stink bug</name>
    <name type="synonym">Cimex viridulus</name>
    <dbReference type="NCBI Taxonomy" id="85310"/>
    <lineage>
        <taxon>Eukaryota</taxon>
        <taxon>Metazoa</taxon>
        <taxon>Ecdysozoa</taxon>
        <taxon>Arthropoda</taxon>
        <taxon>Hexapoda</taxon>
        <taxon>Insecta</taxon>
        <taxon>Pterygota</taxon>
        <taxon>Neoptera</taxon>
        <taxon>Paraneoptera</taxon>
        <taxon>Hemiptera</taxon>
        <taxon>Heteroptera</taxon>
        <taxon>Panheteroptera</taxon>
        <taxon>Pentatomomorpha</taxon>
        <taxon>Pentatomoidea</taxon>
        <taxon>Pentatomidae</taxon>
        <taxon>Pentatominae</taxon>
        <taxon>Nezara</taxon>
    </lineage>
</organism>
<dbReference type="AlphaFoldDB" id="A0A9P0HD44"/>
<name>A0A9P0HD44_NEZVI</name>
<sequence length="112" mass="12279">MPSGFRRPWKSLQKGRLQDICQSRNGSVISNGPSRVYPITELFVGINSSRSRAIPPQVRTTGGPTTPGPQKAEVVRQLFAGILRGMRQEQCPSRLMNISACSALSSESWSSF</sequence>
<dbReference type="EMBL" id="OV725080">
    <property type="protein sequence ID" value="CAH1400123.1"/>
    <property type="molecule type" value="Genomic_DNA"/>
</dbReference>
<accession>A0A9P0HD44</accession>
<evidence type="ECO:0000313" key="1">
    <source>
        <dbReference type="EMBL" id="CAH1400123.1"/>
    </source>
</evidence>
<gene>
    <name evidence="1" type="ORF">NEZAVI_LOCUS9425</name>
</gene>
<protein>
    <submittedName>
        <fullName evidence="1">Uncharacterized protein</fullName>
    </submittedName>
</protein>
<proteinExistence type="predicted"/>
<dbReference type="Proteomes" id="UP001152798">
    <property type="component" value="Chromosome 4"/>
</dbReference>
<evidence type="ECO:0000313" key="2">
    <source>
        <dbReference type="Proteomes" id="UP001152798"/>
    </source>
</evidence>
<reference evidence="1" key="1">
    <citation type="submission" date="2022-01" db="EMBL/GenBank/DDBJ databases">
        <authorList>
            <person name="King R."/>
        </authorList>
    </citation>
    <scope>NUCLEOTIDE SEQUENCE</scope>
</reference>
<keyword evidence="2" id="KW-1185">Reference proteome</keyword>